<keyword evidence="5" id="KW-1133">Transmembrane helix</keyword>
<sequence length="448" mass="46791">MNEFNGFNENNESIIEGEGVFKEDIPAEEVPAAENMRSAKEGPYFEENPVKDNKRKKGKGRAKSFAKLIASALVFGLVAGAAFQGYYAVTNNNASSVKIGSVSTNTNGDVTAVETSTKDNASSDVSTVVSNVMPSIVAINSTINQQTTDFFGRQYNQQEEGSGSGIIIGQKKGEILIATNNHVVENAGSVQIVFNDNTKAEATIVGTAPGSDLAVVSVKESELDSKTIDNIKVATLGDSGSLKLGEMAIAIGNALGYGQSVTVGYISALNREVTVNNVTLKLIQTDAAINPGNSGGALLNSKGEVIGINSVKYVDDSVESIGYAIPISAAIPVINELMNTSSTNNSKSAYLGIQGKDVTEDYAASFNMPVGVYVGTVAEGSAAEKAGIKAGDIITGLNNVTVTSMTDLQQALSYTKAGSTGTIKVQTLQNGKYEEKTLDITFGEKPSK</sequence>
<feature type="region of interest" description="Disordered" evidence="4">
    <location>
        <begin position="1"/>
        <end position="58"/>
    </location>
</feature>
<dbReference type="InterPro" id="IPR009003">
    <property type="entry name" value="Peptidase_S1_PA"/>
</dbReference>
<evidence type="ECO:0000256" key="4">
    <source>
        <dbReference type="SAM" id="MobiDB-lite"/>
    </source>
</evidence>
<dbReference type="SMART" id="SM00228">
    <property type="entry name" value="PDZ"/>
    <property type="match status" value="1"/>
</dbReference>
<dbReference type="Gene3D" id="2.40.10.10">
    <property type="entry name" value="Trypsin-like serine proteases"/>
    <property type="match status" value="2"/>
</dbReference>
<dbReference type="SUPFAM" id="SSF50156">
    <property type="entry name" value="PDZ domain-like"/>
    <property type="match status" value="1"/>
</dbReference>
<evidence type="ECO:0000259" key="6">
    <source>
        <dbReference type="PROSITE" id="PS50106"/>
    </source>
</evidence>
<feature type="compositionally biased region" description="Low complexity" evidence="4">
    <location>
        <begin position="1"/>
        <end position="18"/>
    </location>
</feature>
<evidence type="ECO:0000256" key="2">
    <source>
        <dbReference type="ARBA" id="ARBA00022670"/>
    </source>
</evidence>
<dbReference type="EMBL" id="AP023368">
    <property type="protein sequence ID" value="BCK00548.1"/>
    <property type="molecule type" value="Genomic_DNA"/>
</dbReference>
<comment type="similarity">
    <text evidence="1">Belongs to the peptidase S1C family.</text>
</comment>
<name>A0A7I8DS48_9FIRM</name>
<keyword evidence="5" id="KW-0812">Transmembrane</keyword>
<dbReference type="PANTHER" id="PTHR43343">
    <property type="entry name" value="PEPTIDASE S12"/>
    <property type="match status" value="1"/>
</dbReference>
<dbReference type="InterPro" id="IPR036034">
    <property type="entry name" value="PDZ_sf"/>
</dbReference>
<evidence type="ECO:0000256" key="1">
    <source>
        <dbReference type="ARBA" id="ARBA00010541"/>
    </source>
</evidence>
<accession>A0A7I8DS48</accession>
<keyword evidence="8" id="KW-1185">Reference proteome</keyword>
<feature type="transmembrane region" description="Helical" evidence="5">
    <location>
        <begin position="65"/>
        <end position="87"/>
    </location>
</feature>
<keyword evidence="3" id="KW-0378">Hydrolase</keyword>
<dbReference type="Pfam" id="PF13365">
    <property type="entry name" value="Trypsin_2"/>
    <property type="match status" value="1"/>
</dbReference>
<dbReference type="Proteomes" id="UP000515703">
    <property type="component" value="Chromosome"/>
</dbReference>
<dbReference type="RefSeq" id="WP_185256207.1">
    <property type="nucleotide sequence ID" value="NZ_AP023368.1"/>
</dbReference>
<dbReference type="PROSITE" id="PS50106">
    <property type="entry name" value="PDZ"/>
    <property type="match status" value="1"/>
</dbReference>
<dbReference type="InterPro" id="IPR001478">
    <property type="entry name" value="PDZ"/>
</dbReference>
<evidence type="ECO:0000256" key="5">
    <source>
        <dbReference type="SAM" id="Phobius"/>
    </source>
</evidence>
<dbReference type="InterPro" id="IPR043504">
    <property type="entry name" value="Peptidase_S1_PA_chymotrypsin"/>
</dbReference>
<reference evidence="7 8" key="2">
    <citation type="submission" date="2020-08" db="EMBL/GenBank/DDBJ databases">
        <authorList>
            <person name="Ueki A."/>
            <person name="Tonouchi A."/>
        </authorList>
    </citation>
    <scope>NUCLEOTIDE SEQUENCE [LARGE SCALE GENOMIC DNA]</scope>
    <source>
        <strain evidence="7 8">CTTW</strain>
    </source>
</reference>
<dbReference type="SUPFAM" id="SSF50494">
    <property type="entry name" value="Trypsin-like serine proteases"/>
    <property type="match status" value="1"/>
</dbReference>
<feature type="domain" description="PDZ" evidence="6">
    <location>
        <begin position="337"/>
        <end position="429"/>
    </location>
</feature>
<dbReference type="Gene3D" id="2.30.42.10">
    <property type="match status" value="1"/>
</dbReference>
<dbReference type="InterPro" id="IPR001940">
    <property type="entry name" value="Peptidase_S1C"/>
</dbReference>
<organism evidence="7 8">
    <name type="scientific">Anaerocolumna chitinilytica</name>
    <dbReference type="NCBI Taxonomy" id="1727145"/>
    <lineage>
        <taxon>Bacteria</taxon>
        <taxon>Bacillati</taxon>
        <taxon>Bacillota</taxon>
        <taxon>Clostridia</taxon>
        <taxon>Lachnospirales</taxon>
        <taxon>Lachnospiraceae</taxon>
        <taxon>Anaerocolumna</taxon>
    </lineage>
</organism>
<dbReference type="Pfam" id="PF13180">
    <property type="entry name" value="PDZ_2"/>
    <property type="match status" value="1"/>
</dbReference>
<evidence type="ECO:0000313" key="8">
    <source>
        <dbReference type="Proteomes" id="UP000515703"/>
    </source>
</evidence>
<keyword evidence="5" id="KW-0472">Membrane</keyword>
<proteinExistence type="inferred from homology"/>
<dbReference type="GO" id="GO:0006508">
    <property type="term" value="P:proteolysis"/>
    <property type="evidence" value="ECO:0007669"/>
    <property type="project" value="UniProtKB-KW"/>
</dbReference>
<evidence type="ECO:0000313" key="7">
    <source>
        <dbReference type="EMBL" id="BCK00548.1"/>
    </source>
</evidence>
<dbReference type="PRINTS" id="PR00834">
    <property type="entry name" value="PROTEASES2C"/>
</dbReference>
<keyword evidence="2" id="KW-0645">Protease</keyword>
<protein>
    <recommendedName>
        <fullName evidence="6">PDZ domain-containing protein</fullName>
    </recommendedName>
</protein>
<dbReference type="InterPro" id="IPR051201">
    <property type="entry name" value="Chloro_Bact_Ser_Proteases"/>
</dbReference>
<dbReference type="AlphaFoldDB" id="A0A7I8DS48"/>
<reference evidence="7 8" key="1">
    <citation type="submission" date="2020-08" db="EMBL/GenBank/DDBJ databases">
        <title>Draft genome sequencing of an Anaerocolumna strain isolated from anoxic soil subjected to BSD treatment.</title>
        <authorList>
            <person name="Uek A."/>
            <person name="Tonouchi A."/>
        </authorList>
    </citation>
    <scope>NUCLEOTIDE SEQUENCE [LARGE SCALE GENOMIC DNA]</scope>
    <source>
        <strain evidence="7 8">CTTW</strain>
    </source>
</reference>
<dbReference type="KEGG" id="acht:bsdcttw_35880"/>
<gene>
    <name evidence="7" type="ORF">bsdcttw_35880</name>
</gene>
<dbReference type="GO" id="GO:0004252">
    <property type="term" value="F:serine-type endopeptidase activity"/>
    <property type="evidence" value="ECO:0007669"/>
    <property type="project" value="InterPro"/>
</dbReference>
<dbReference type="PANTHER" id="PTHR43343:SF3">
    <property type="entry name" value="PROTEASE DO-LIKE 8, CHLOROPLASTIC"/>
    <property type="match status" value="1"/>
</dbReference>
<evidence type="ECO:0000256" key="3">
    <source>
        <dbReference type="ARBA" id="ARBA00022801"/>
    </source>
</evidence>